<dbReference type="Proteomes" id="UP000324701">
    <property type="component" value="Unassembled WGS sequence"/>
</dbReference>
<accession>A0A5B1BUL7</accession>
<reference evidence="2 3" key="1">
    <citation type="submission" date="2019-09" db="EMBL/GenBank/DDBJ databases">
        <title>Report of infection by Mycobacterium simiae a patient suffering from pulmonary tuberculosis.</title>
        <authorList>
            <person name="Mohanty P.S."/>
            <person name="Bansal A.K."/>
            <person name="Singh H."/>
            <person name="Sharma S."/>
            <person name="Patil S.A."/>
            <person name="Upadhaya P."/>
            <person name="Singh P.K."/>
            <person name="Kumar D."/>
            <person name="Kumar S."/>
            <person name="Singh R.K."/>
            <person name="Chaudhary B."/>
        </authorList>
    </citation>
    <scope>NUCLEOTIDE SEQUENCE [LARGE SCALE GENOMIC DNA]</scope>
    <source>
        <strain evidence="2 3">JAL-560-SIM</strain>
    </source>
</reference>
<evidence type="ECO:0000313" key="3">
    <source>
        <dbReference type="Proteomes" id="UP000324701"/>
    </source>
</evidence>
<feature type="region of interest" description="Disordered" evidence="1">
    <location>
        <begin position="60"/>
        <end position="126"/>
    </location>
</feature>
<feature type="compositionally biased region" description="Low complexity" evidence="1">
    <location>
        <begin position="94"/>
        <end position="115"/>
    </location>
</feature>
<dbReference type="AlphaFoldDB" id="A0A5B1BUL7"/>
<comment type="caution">
    <text evidence="2">The sequence shown here is derived from an EMBL/GenBank/DDBJ whole genome shotgun (WGS) entry which is preliminary data.</text>
</comment>
<dbReference type="EMBL" id="VTZN01000010">
    <property type="protein sequence ID" value="KAA1251662.1"/>
    <property type="molecule type" value="Genomic_DNA"/>
</dbReference>
<evidence type="ECO:0000256" key="1">
    <source>
        <dbReference type="SAM" id="MobiDB-lite"/>
    </source>
</evidence>
<gene>
    <name evidence="2" type="ORF">F0Q45_03370</name>
</gene>
<protein>
    <submittedName>
        <fullName evidence="2">Uncharacterized protein</fullName>
    </submittedName>
</protein>
<evidence type="ECO:0000313" key="2">
    <source>
        <dbReference type="EMBL" id="KAA1251662.1"/>
    </source>
</evidence>
<organism evidence="2 3">
    <name type="scientific">Mycobacterium simiae</name>
    <name type="common">Mycobacterium habana</name>
    <dbReference type="NCBI Taxonomy" id="1784"/>
    <lineage>
        <taxon>Bacteria</taxon>
        <taxon>Bacillati</taxon>
        <taxon>Actinomycetota</taxon>
        <taxon>Actinomycetes</taxon>
        <taxon>Mycobacteriales</taxon>
        <taxon>Mycobacteriaceae</taxon>
        <taxon>Mycobacterium</taxon>
        <taxon>Mycobacterium simiae complex</taxon>
    </lineage>
</organism>
<sequence length="126" mass="11712">MDAEQAPVGGIAELPKFGQAGQPFGDAEVVGVVDGGFGAQRHPLLVILLDLGGLVVDVQRRDDTGGSHGAGGAGGLGGSGGKGGDGGVGGSGGQNSPRGAHAAAGNHGASGAKGARGSDGQAGFSS</sequence>
<proteinExistence type="predicted"/>
<name>A0A5B1BUL7_MYCSI</name>
<keyword evidence="3" id="KW-1185">Reference proteome</keyword>
<feature type="compositionally biased region" description="Gly residues" evidence="1">
    <location>
        <begin position="66"/>
        <end position="93"/>
    </location>
</feature>